<evidence type="ECO:0008006" key="5">
    <source>
        <dbReference type="Google" id="ProtNLM"/>
    </source>
</evidence>
<feature type="coiled-coil region" evidence="1">
    <location>
        <begin position="263"/>
        <end position="290"/>
    </location>
</feature>
<comment type="caution">
    <text evidence="3">The sequence shown here is derived from an EMBL/GenBank/DDBJ whole genome shotgun (WGS) entry which is preliminary data.</text>
</comment>
<dbReference type="Gene3D" id="3.40.50.10140">
    <property type="entry name" value="Toll/interleukin-1 receptor homology (TIR) domain"/>
    <property type="match status" value="1"/>
</dbReference>
<dbReference type="InterPro" id="IPR035897">
    <property type="entry name" value="Toll_tir_struct_dom_sf"/>
</dbReference>
<feature type="region of interest" description="Disordered" evidence="2">
    <location>
        <begin position="674"/>
        <end position="707"/>
    </location>
</feature>
<organism evidence="3 4">
    <name type="scientific">Mytilus edulis</name>
    <name type="common">Blue mussel</name>
    <dbReference type="NCBI Taxonomy" id="6550"/>
    <lineage>
        <taxon>Eukaryota</taxon>
        <taxon>Metazoa</taxon>
        <taxon>Spiralia</taxon>
        <taxon>Lophotrochozoa</taxon>
        <taxon>Mollusca</taxon>
        <taxon>Bivalvia</taxon>
        <taxon>Autobranchia</taxon>
        <taxon>Pteriomorphia</taxon>
        <taxon>Mytilida</taxon>
        <taxon>Mytiloidea</taxon>
        <taxon>Mytilidae</taxon>
        <taxon>Mytilinae</taxon>
        <taxon>Mytilus</taxon>
    </lineage>
</organism>
<evidence type="ECO:0000256" key="2">
    <source>
        <dbReference type="SAM" id="MobiDB-lite"/>
    </source>
</evidence>
<feature type="coiled-coil region" evidence="1">
    <location>
        <begin position="376"/>
        <end position="435"/>
    </location>
</feature>
<dbReference type="Proteomes" id="UP000683360">
    <property type="component" value="Unassembled WGS sequence"/>
</dbReference>
<evidence type="ECO:0000256" key="1">
    <source>
        <dbReference type="SAM" id="Coils"/>
    </source>
</evidence>
<protein>
    <recommendedName>
        <fullName evidence="5">TIR domain-containing protein</fullName>
    </recommendedName>
</protein>
<name>A0A8S3QD36_MYTED</name>
<accession>A0A8S3QD36</accession>
<reference evidence="3" key="1">
    <citation type="submission" date="2021-03" db="EMBL/GenBank/DDBJ databases">
        <authorList>
            <person name="Bekaert M."/>
        </authorList>
    </citation>
    <scope>NUCLEOTIDE SEQUENCE</scope>
</reference>
<keyword evidence="1" id="KW-0175">Coiled coil</keyword>
<dbReference type="OrthoDB" id="10072345at2759"/>
<dbReference type="SUPFAM" id="SSF52266">
    <property type="entry name" value="SGNH hydrolase"/>
    <property type="match status" value="1"/>
</dbReference>
<evidence type="ECO:0000313" key="4">
    <source>
        <dbReference type="Proteomes" id="UP000683360"/>
    </source>
</evidence>
<dbReference type="SUPFAM" id="SSF52200">
    <property type="entry name" value="Toll/Interleukin receptor TIR domain"/>
    <property type="match status" value="1"/>
</dbReference>
<feature type="compositionally biased region" description="Polar residues" evidence="2">
    <location>
        <begin position="674"/>
        <end position="686"/>
    </location>
</feature>
<gene>
    <name evidence="3" type="ORF">MEDL_7620</name>
</gene>
<dbReference type="Gene3D" id="3.40.50.1110">
    <property type="entry name" value="SGNH hydrolase"/>
    <property type="match status" value="1"/>
</dbReference>
<dbReference type="InterPro" id="IPR036514">
    <property type="entry name" value="SGNH_hydro_sf"/>
</dbReference>
<dbReference type="AlphaFoldDB" id="A0A8S3QD36"/>
<sequence>MSPRDVCTVAEVCQKLAKFPKFYRYGPDAVSNSEYLNEALDYLNQCISAKGQTYFTAFAIGIVYFDLAEYRLATEWLKRAFMFSDQTRGFENVKYLCISVLKLGDTSCINNELIHVLTFIANRMNGLKFLNYLPKGLWDDCLGKLWEFIKFLETFHLTADQVKIAEYLKTVLVEKDFLTARRLRICQFQPSNRYGLEYDLNSSSLLRADIGYAGVSQNCSYDYFIIVNEVNSEPEVGKTSTCINIDDQDNTSNKDDGKYENSLDGVLKKMELQENEIKILKSAFHKLENEHIVRDEKINNLTIMCEKIITKFEDIDQIKSEVHKINQSVEKLDFASTNENCKENKAQNLLNNSKLAANYKELQRVKDQGSEICKRVDSLNIKTTQIEKKVQEIKEEINPQLKEMHENLHVENSGLKQLENSTKEMKENILEEINRHFMDLRIGVDTNFKTLEIIQEVNKTCSEMKDLFEARCTQTVTQSDNNTQSMIEKESGNSIEKSKNTNIQKVDLWVIGSSIVKDLDGKKIYKNKQVKITTLRDKTVEGATKFDQMIWNKKTPDDVLQEVELLVRELKSTLPESTVVIGELLPRYYLGDRNKADAYNEKNGLYNILLRDYCVDTGLHYVQFENMIHSDFYDGIHPNFKGVKLYVRCVKEILNPLLSVRYDKNYPRSFNNGYSVRSNYDQNRSGYNKRDTNGYQGYRQDKHNSYNRYTENTNNGYTDRDSCQINNFDAKNLIPNYYEVDTEISRNNQDNVTNVQGWPGAIDYDSCSSLLETTIEGIKECRKSILVLSKDFLKREWCVLKTIITQTLKRRSDFLRIILLENCDIPPEIDCKRLSFFDFTHDKNIPIEIQHLKLALLEN</sequence>
<evidence type="ECO:0000313" key="3">
    <source>
        <dbReference type="EMBL" id="CAG2192462.1"/>
    </source>
</evidence>
<keyword evidence="4" id="KW-1185">Reference proteome</keyword>
<proteinExistence type="predicted"/>
<dbReference type="EMBL" id="CAJPWZ010000394">
    <property type="protein sequence ID" value="CAG2192462.1"/>
    <property type="molecule type" value="Genomic_DNA"/>
</dbReference>